<evidence type="ECO:0000256" key="3">
    <source>
        <dbReference type="ARBA" id="ARBA00022475"/>
    </source>
</evidence>
<comment type="caution">
    <text evidence="9">The sequence shown here is derived from an EMBL/GenBank/DDBJ whole genome shotgun (WGS) entry which is preliminary data.</text>
</comment>
<keyword evidence="3" id="KW-1003">Cell membrane</keyword>
<feature type="transmembrane region" description="Helical" evidence="7">
    <location>
        <begin position="27"/>
        <end position="49"/>
    </location>
</feature>
<dbReference type="SUPFAM" id="SSF161098">
    <property type="entry name" value="MetI-like"/>
    <property type="match status" value="1"/>
</dbReference>
<evidence type="ECO:0000256" key="6">
    <source>
        <dbReference type="ARBA" id="ARBA00023136"/>
    </source>
</evidence>
<feature type="domain" description="ABC transmembrane type-1" evidence="8">
    <location>
        <begin position="94"/>
        <end position="286"/>
    </location>
</feature>
<feature type="transmembrane region" description="Helical" evidence="7">
    <location>
        <begin position="206"/>
        <end position="228"/>
    </location>
</feature>
<keyword evidence="2 7" id="KW-0813">Transport</keyword>
<evidence type="ECO:0000256" key="1">
    <source>
        <dbReference type="ARBA" id="ARBA00004651"/>
    </source>
</evidence>
<keyword evidence="4 7" id="KW-0812">Transmembrane</keyword>
<accession>A0ABP9HWA4</accession>
<keyword evidence="10" id="KW-1185">Reference proteome</keyword>
<dbReference type="PANTHER" id="PTHR43744:SF6">
    <property type="entry name" value="ABC TRANSPORTER PERMEASE PROTEIN YESQ-RELATED"/>
    <property type="match status" value="1"/>
</dbReference>
<keyword evidence="5 7" id="KW-1133">Transmembrane helix</keyword>
<dbReference type="CDD" id="cd06261">
    <property type="entry name" value="TM_PBP2"/>
    <property type="match status" value="1"/>
</dbReference>
<proteinExistence type="inferred from homology"/>
<evidence type="ECO:0000256" key="5">
    <source>
        <dbReference type="ARBA" id="ARBA00022989"/>
    </source>
</evidence>
<dbReference type="PROSITE" id="PS50928">
    <property type="entry name" value="ABC_TM1"/>
    <property type="match status" value="1"/>
</dbReference>
<organism evidence="9 10">
    <name type="scientific">Kineococcus glutinatus</name>
    <dbReference type="NCBI Taxonomy" id="1070872"/>
    <lineage>
        <taxon>Bacteria</taxon>
        <taxon>Bacillati</taxon>
        <taxon>Actinomycetota</taxon>
        <taxon>Actinomycetes</taxon>
        <taxon>Kineosporiales</taxon>
        <taxon>Kineosporiaceae</taxon>
        <taxon>Kineococcus</taxon>
    </lineage>
</organism>
<feature type="transmembrane region" description="Helical" evidence="7">
    <location>
        <begin position="129"/>
        <end position="153"/>
    </location>
</feature>
<gene>
    <name evidence="9" type="ORF">GCM10023225_19800</name>
</gene>
<keyword evidence="6 7" id="KW-0472">Membrane</keyword>
<dbReference type="Gene3D" id="1.10.3720.10">
    <property type="entry name" value="MetI-like"/>
    <property type="match status" value="1"/>
</dbReference>
<dbReference type="Proteomes" id="UP001501195">
    <property type="component" value="Unassembled WGS sequence"/>
</dbReference>
<comment type="subcellular location">
    <subcellularLocation>
        <location evidence="1 7">Cell membrane</location>
        <topology evidence="1 7">Multi-pass membrane protein</topology>
    </subcellularLocation>
</comment>
<feature type="transmembrane region" description="Helical" evidence="7">
    <location>
        <begin position="165"/>
        <end position="185"/>
    </location>
</feature>
<evidence type="ECO:0000313" key="10">
    <source>
        <dbReference type="Proteomes" id="UP001501195"/>
    </source>
</evidence>
<feature type="transmembrane region" description="Helical" evidence="7">
    <location>
        <begin position="264"/>
        <end position="286"/>
    </location>
</feature>
<feature type="transmembrane region" description="Helical" evidence="7">
    <location>
        <begin position="93"/>
        <end position="117"/>
    </location>
</feature>
<evidence type="ECO:0000256" key="4">
    <source>
        <dbReference type="ARBA" id="ARBA00022692"/>
    </source>
</evidence>
<evidence type="ECO:0000256" key="2">
    <source>
        <dbReference type="ARBA" id="ARBA00022448"/>
    </source>
</evidence>
<protein>
    <submittedName>
        <fullName evidence="9">Carbohydrate ABC transporter permease</fullName>
    </submittedName>
</protein>
<sequence length="301" mass="32793">MTTAPSTLAAAPLAPQQAPPARSRGPWYAGTAAHVVLVALLVVALYPIAYMVGTSFKSPQEIANNVDILPRSFSPGNYTDGWTGIPDASFARFFLNSVVVSVGVVVGNVVSCALAAYAFARLRFPLRGVWFAIMIGTLLLPHHVLVIPQYVLFNSLGWIDTTLPLIVPKFLATDAFFVFLMVQFMRGIPRTLDEAAAIDGCGPFSTFFRIVLPLTKPALVTTTVFSFIQTWNDFFTQLVYLNDLSKYTVPIALRLFLDSSGQNAVGPMFAMSVLSLIPVFLFFLVFQRLIVEGINTSGIKG</sequence>
<reference evidence="10" key="1">
    <citation type="journal article" date="2019" name="Int. J. Syst. Evol. Microbiol.">
        <title>The Global Catalogue of Microorganisms (GCM) 10K type strain sequencing project: providing services to taxonomists for standard genome sequencing and annotation.</title>
        <authorList>
            <consortium name="The Broad Institute Genomics Platform"/>
            <consortium name="The Broad Institute Genome Sequencing Center for Infectious Disease"/>
            <person name="Wu L."/>
            <person name="Ma J."/>
        </authorList>
    </citation>
    <scope>NUCLEOTIDE SEQUENCE [LARGE SCALE GENOMIC DNA]</scope>
    <source>
        <strain evidence="10">JCM 18126</strain>
    </source>
</reference>
<dbReference type="InterPro" id="IPR035906">
    <property type="entry name" value="MetI-like_sf"/>
</dbReference>
<evidence type="ECO:0000313" key="9">
    <source>
        <dbReference type="EMBL" id="GAA4979494.1"/>
    </source>
</evidence>
<evidence type="ECO:0000256" key="7">
    <source>
        <dbReference type="RuleBase" id="RU363032"/>
    </source>
</evidence>
<evidence type="ECO:0000259" key="8">
    <source>
        <dbReference type="PROSITE" id="PS50928"/>
    </source>
</evidence>
<dbReference type="Pfam" id="PF00528">
    <property type="entry name" value="BPD_transp_1"/>
    <property type="match status" value="1"/>
</dbReference>
<dbReference type="RefSeq" id="WP_345712346.1">
    <property type="nucleotide sequence ID" value="NZ_BAABIL010000283.1"/>
</dbReference>
<dbReference type="InterPro" id="IPR000515">
    <property type="entry name" value="MetI-like"/>
</dbReference>
<comment type="similarity">
    <text evidence="7">Belongs to the binding-protein-dependent transport system permease family.</text>
</comment>
<dbReference type="EMBL" id="BAABIL010000283">
    <property type="protein sequence ID" value="GAA4979494.1"/>
    <property type="molecule type" value="Genomic_DNA"/>
</dbReference>
<dbReference type="PANTHER" id="PTHR43744">
    <property type="entry name" value="ABC TRANSPORTER PERMEASE PROTEIN MG189-RELATED-RELATED"/>
    <property type="match status" value="1"/>
</dbReference>
<name>A0ABP9HWA4_9ACTN</name>